<name>A0A4D7CQ55_9ENTE</name>
<proteinExistence type="predicted"/>
<gene>
    <name evidence="4" type="ORF">FA707_04590</name>
    <name evidence="5" type="ORF">FA707_06965</name>
</gene>
<evidence type="ECO:0000256" key="3">
    <source>
        <dbReference type="SAM" id="SignalP"/>
    </source>
</evidence>
<organism evidence="4 6">
    <name type="scientific">Vagococcus zengguangii</name>
    <dbReference type="NCBI Taxonomy" id="2571750"/>
    <lineage>
        <taxon>Bacteria</taxon>
        <taxon>Bacillati</taxon>
        <taxon>Bacillota</taxon>
        <taxon>Bacilli</taxon>
        <taxon>Lactobacillales</taxon>
        <taxon>Enterococcaceae</taxon>
        <taxon>Vagococcus</taxon>
    </lineage>
</organism>
<evidence type="ECO:0000313" key="4">
    <source>
        <dbReference type="EMBL" id="QCI86285.1"/>
    </source>
</evidence>
<keyword evidence="3" id="KW-0732">Signal</keyword>
<feature type="region of interest" description="Disordered" evidence="1">
    <location>
        <begin position="37"/>
        <end position="65"/>
    </location>
</feature>
<dbReference type="AlphaFoldDB" id="A0A4D7CQ55"/>
<evidence type="ECO:0000256" key="1">
    <source>
        <dbReference type="SAM" id="MobiDB-lite"/>
    </source>
</evidence>
<keyword evidence="6" id="KW-1185">Reference proteome</keyword>
<dbReference type="EMBL" id="CP039712">
    <property type="protein sequence ID" value="QCI86285.1"/>
    <property type="molecule type" value="Genomic_DNA"/>
</dbReference>
<evidence type="ECO:0000313" key="6">
    <source>
        <dbReference type="Proteomes" id="UP000298615"/>
    </source>
</evidence>
<keyword evidence="2" id="KW-1133">Transmembrane helix</keyword>
<evidence type="ECO:0000313" key="5">
    <source>
        <dbReference type="EMBL" id="QCI86721.1"/>
    </source>
</evidence>
<sequence>MKYINKLTLALMLFMILAPSVKAEESEYGSKGQVTFTGEYQVDNGPDEEKPHHLPQTGQPHYLPQTGEQTHAYQFMGINLVVISFFGYLRYKQKEV</sequence>
<dbReference type="EMBL" id="CP039712">
    <property type="protein sequence ID" value="QCI86721.1"/>
    <property type="molecule type" value="Genomic_DNA"/>
</dbReference>
<dbReference type="NCBIfam" id="TIGR01167">
    <property type="entry name" value="LPXTG_anchor"/>
    <property type="match status" value="1"/>
</dbReference>
<dbReference type="RefSeq" id="WP_136953119.1">
    <property type="nucleotide sequence ID" value="NZ_CP039712.1"/>
</dbReference>
<dbReference type="Proteomes" id="UP000298615">
    <property type="component" value="Chromosome"/>
</dbReference>
<feature type="transmembrane region" description="Helical" evidence="2">
    <location>
        <begin position="72"/>
        <end position="91"/>
    </location>
</feature>
<feature type="signal peptide" evidence="3">
    <location>
        <begin position="1"/>
        <end position="23"/>
    </location>
</feature>
<dbReference type="KEGG" id="vao:FA707_04590"/>
<accession>A0A4D7CQ55</accession>
<reference evidence="4 6" key="1">
    <citation type="submission" date="2019-04" db="EMBL/GenBank/DDBJ databases">
        <title>Vagococcus sp. nov., isolated from faeces of yaks (Bos grunniens).</title>
        <authorList>
            <person name="Ge Y."/>
        </authorList>
    </citation>
    <scope>NUCLEOTIDE SEQUENCE [LARGE SCALE GENOMIC DNA]</scope>
    <source>
        <strain evidence="4 6">MN-17</strain>
    </source>
</reference>
<keyword evidence="2" id="KW-0472">Membrane</keyword>
<protein>
    <submittedName>
        <fullName evidence="4">LPXTG cell wall anchor domain-containing protein</fullName>
    </submittedName>
</protein>
<dbReference type="KEGG" id="vao:FA707_06965"/>
<keyword evidence="2" id="KW-0812">Transmembrane</keyword>
<evidence type="ECO:0000256" key="2">
    <source>
        <dbReference type="SAM" id="Phobius"/>
    </source>
</evidence>
<feature type="chain" id="PRO_5041548787" evidence="3">
    <location>
        <begin position="24"/>
        <end position="96"/>
    </location>
</feature>